<comment type="caution">
    <text evidence="1">The sequence shown here is derived from an EMBL/GenBank/DDBJ whole genome shotgun (WGS) entry which is preliminary data.</text>
</comment>
<protein>
    <submittedName>
        <fullName evidence="1">Uncharacterized protein</fullName>
    </submittedName>
</protein>
<keyword evidence="2" id="KW-1185">Reference proteome</keyword>
<evidence type="ECO:0000313" key="2">
    <source>
        <dbReference type="Proteomes" id="UP001159427"/>
    </source>
</evidence>
<proteinExistence type="predicted"/>
<name>A0ABN8MIU8_9CNID</name>
<dbReference type="Proteomes" id="UP001159427">
    <property type="component" value="Unassembled WGS sequence"/>
</dbReference>
<gene>
    <name evidence="1" type="ORF">PEVE_00036057</name>
</gene>
<dbReference type="EMBL" id="CALNXI010000569">
    <property type="protein sequence ID" value="CAH3029402.1"/>
    <property type="molecule type" value="Genomic_DNA"/>
</dbReference>
<reference evidence="1 2" key="1">
    <citation type="submission" date="2022-05" db="EMBL/GenBank/DDBJ databases">
        <authorList>
            <consortium name="Genoscope - CEA"/>
            <person name="William W."/>
        </authorList>
    </citation>
    <scope>NUCLEOTIDE SEQUENCE [LARGE SCALE GENOMIC DNA]</scope>
</reference>
<organism evidence="1 2">
    <name type="scientific">Porites evermanni</name>
    <dbReference type="NCBI Taxonomy" id="104178"/>
    <lineage>
        <taxon>Eukaryota</taxon>
        <taxon>Metazoa</taxon>
        <taxon>Cnidaria</taxon>
        <taxon>Anthozoa</taxon>
        <taxon>Hexacorallia</taxon>
        <taxon>Scleractinia</taxon>
        <taxon>Fungiina</taxon>
        <taxon>Poritidae</taxon>
        <taxon>Porites</taxon>
    </lineage>
</organism>
<accession>A0ABN8MIU8</accession>
<evidence type="ECO:0000313" key="1">
    <source>
        <dbReference type="EMBL" id="CAH3029402.1"/>
    </source>
</evidence>
<sequence>MSSPTDEEVRRYIEEIVKGVTSIEKKLESDVRDMCTLLLLLLGDCKERVRNRDVPQRLKESFKDIYGCLKLHLKFHLRAVEVRELNTLGQQIGLTVEELDALPGKECAIDPGSKLLEILSDIAECSDGPKGSESHANAVMTQAKDWLSRLGQKNTFKPKVLARVSRNGEWFVGSSVAVSHFLRPLCLYNRICDFKQSLKKAVIFFQPLETEHKVLWNSTAFWFTAGYKTEKPPCQNCKFMFKNLSGFPGGTDNLGQEGASANTVGGTFLAACGEYPPINKCLPDDAESSLEDKPDNEAVYVALRRFRNNCTLFFENFEKIASKCFRAYESKDVKRLKNVYYTHVKRRIHIFGIKPECNGSLKKT</sequence>